<feature type="transmembrane region" description="Helical" evidence="1">
    <location>
        <begin position="160"/>
        <end position="181"/>
    </location>
</feature>
<name>A0A7Z8YNC5_9FLAO</name>
<dbReference type="SUPFAM" id="SSF48317">
    <property type="entry name" value="Acid phosphatase/Vanadium-dependent haloperoxidase"/>
    <property type="match status" value="1"/>
</dbReference>
<feature type="transmembrane region" description="Helical" evidence="1">
    <location>
        <begin position="187"/>
        <end position="206"/>
    </location>
</feature>
<comment type="caution">
    <text evidence="3">The sequence shown here is derived from an EMBL/GenBank/DDBJ whole genome shotgun (WGS) entry which is preliminary data.</text>
</comment>
<reference evidence="3 4" key="1">
    <citation type="submission" date="2018-11" db="EMBL/GenBank/DDBJ databases">
        <authorList>
            <consortium name="Pathogen Informatics"/>
        </authorList>
    </citation>
    <scope>NUCLEOTIDE SEQUENCE [LARGE SCALE GENOMIC DNA]</scope>
    <source>
        <strain evidence="3 4">NCTC12929</strain>
    </source>
</reference>
<feature type="transmembrane region" description="Helical" evidence="1">
    <location>
        <begin position="135"/>
        <end position="153"/>
    </location>
</feature>
<evidence type="ECO:0000256" key="1">
    <source>
        <dbReference type="SAM" id="Phobius"/>
    </source>
</evidence>
<proteinExistence type="predicted"/>
<dbReference type="AlphaFoldDB" id="A0A7Z8YNC5"/>
<feature type="transmembrane region" description="Helical" evidence="1">
    <location>
        <begin position="221"/>
        <end position="241"/>
    </location>
</feature>
<evidence type="ECO:0000259" key="2">
    <source>
        <dbReference type="SMART" id="SM00014"/>
    </source>
</evidence>
<accession>A0A7Z8YNC5</accession>
<feature type="transmembrane region" description="Helical" evidence="1">
    <location>
        <begin position="247"/>
        <end position="263"/>
    </location>
</feature>
<dbReference type="Proteomes" id="UP000270205">
    <property type="component" value="Unassembled WGS sequence"/>
</dbReference>
<dbReference type="PANTHER" id="PTHR14969">
    <property type="entry name" value="SPHINGOSINE-1-PHOSPHATE PHOSPHOHYDROLASE"/>
    <property type="match status" value="1"/>
</dbReference>
<evidence type="ECO:0000313" key="3">
    <source>
        <dbReference type="EMBL" id="VDH03196.1"/>
    </source>
</evidence>
<feature type="domain" description="Phosphatidic acid phosphatase type 2/haloperoxidase" evidence="2">
    <location>
        <begin position="87"/>
        <end position="204"/>
    </location>
</feature>
<dbReference type="InterPro" id="IPR036938">
    <property type="entry name" value="PAP2/HPO_sf"/>
</dbReference>
<dbReference type="SMART" id="SM00014">
    <property type="entry name" value="acidPPc"/>
    <property type="match status" value="1"/>
</dbReference>
<keyword evidence="1" id="KW-0812">Transmembrane</keyword>
<dbReference type="Gene3D" id="1.20.144.10">
    <property type="entry name" value="Phosphatidic acid phosphatase type 2/haloperoxidase"/>
    <property type="match status" value="1"/>
</dbReference>
<dbReference type="Pfam" id="PF01569">
    <property type="entry name" value="PAP2"/>
    <property type="match status" value="1"/>
</dbReference>
<feature type="transmembrane region" description="Helical" evidence="1">
    <location>
        <begin position="12"/>
        <end position="30"/>
    </location>
</feature>
<sequence length="278" mass="31250">MNFEKVRVYHLLYPILVIGGVFFFLLYHNALSIDGYVQIQKEGFFILNQRLSQLPALQHNITQLGDAFVVFTLFSFLFIPFPRLWQALISASLVSLLLSKIPKNLLDIPRPCTAFGEEQVNIIGKTALGFSTCPSGHSITIFTWVTLLLWAFLPSKLAPRFIFVVFGLILGLVIAFSRVAVGAHHPLDVIIGSSLGGCAAMTGILIERKYQLWKWIGSPKWHPVFLLLFTSGVIVMLIKLFQEPLPVYFLALISLIYSLYSVTKKYYAYKMDGQAAAE</sequence>
<gene>
    <name evidence="3" type="ORF">NCTC12929_00568</name>
</gene>
<evidence type="ECO:0000313" key="4">
    <source>
        <dbReference type="Proteomes" id="UP000270205"/>
    </source>
</evidence>
<dbReference type="GO" id="GO:0042392">
    <property type="term" value="F:sphingosine-1-phosphate phosphatase activity"/>
    <property type="evidence" value="ECO:0007669"/>
    <property type="project" value="TreeGrafter"/>
</dbReference>
<keyword evidence="1" id="KW-0472">Membrane</keyword>
<dbReference type="RefSeq" id="WP_125150727.1">
    <property type="nucleotide sequence ID" value="NZ_UYIV01000001.1"/>
</dbReference>
<dbReference type="InterPro" id="IPR000326">
    <property type="entry name" value="PAP2/HPO"/>
</dbReference>
<dbReference type="EMBL" id="UYIV01000001">
    <property type="protein sequence ID" value="VDH03196.1"/>
    <property type="molecule type" value="Genomic_DNA"/>
</dbReference>
<protein>
    <submittedName>
        <fullName evidence="3">PAP2 (Acid phosphatase) superfamily protein</fullName>
    </submittedName>
</protein>
<keyword evidence="1" id="KW-1133">Transmembrane helix</keyword>
<dbReference type="PANTHER" id="PTHR14969:SF13">
    <property type="entry name" value="AT30094P"/>
    <property type="match status" value="1"/>
</dbReference>
<dbReference type="CDD" id="cd01610">
    <property type="entry name" value="PAP2_like"/>
    <property type="match status" value="1"/>
</dbReference>
<organism evidence="3 4">
    <name type="scientific">Bergeyella zoohelcum</name>
    <dbReference type="NCBI Taxonomy" id="1015"/>
    <lineage>
        <taxon>Bacteria</taxon>
        <taxon>Pseudomonadati</taxon>
        <taxon>Bacteroidota</taxon>
        <taxon>Flavobacteriia</taxon>
        <taxon>Flavobacteriales</taxon>
        <taxon>Weeksellaceae</taxon>
        <taxon>Bergeyella</taxon>
    </lineage>
</organism>
<feature type="transmembrane region" description="Helical" evidence="1">
    <location>
        <begin position="61"/>
        <end position="79"/>
    </location>
</feature>